<accession>A0A3S1BIQ3</accession>
<evidence type="ECO:0000313" key="1">
    <source>
        <dbReference type="EMBL" id="NSL85776.1"/>
    </source>
</evidence>
<sequence>MSDSDFKSLLSRDFRLIDGNASAANIKTRITAAPAAYSIVEDKRRKNYYVYETAELITRLNLTNGRTKLINVVQRDNRKPVAVIGLNDRLKPAADKYIVRNSDKKVVGVVRTEKIIPQQRTRLSEMLSEKLIQQLENKRLVVKGGKPLIDLRKAAGLKAYYQKKTDWGEVFGDKNLVLPDTGSTETPAGGKQEVPGPPGKGTPVGPAEGKTPPEQAGISWFLNADYEHAAVVEEPFPLHLSIDAVTKGKKNKTLNVKEGAEVLIAVSCEKGFRVNGEYTSDTIIVGSKKKITFSLIPLTAGEGQVFVYAYTKGRPLATLELNLPVTAGTKQTSKPLPVSARVIPVIPGHAADLSLLISKTYLPSGEKALGFLVLHAPVLEDNDKKEFVSEPIELNPQEYMQNFFRDIEKLNTDTPKEMKSAVRTLRNKGAELTRRLLPPELADLLWNNRDKIQTISIISQEPWIPWELCCFSPIVEGRVTDGPYFCEQFQVTRWLAGPWSPAEFISFSNAGFIIPQHDNLKHTELERDEIRAMLKEKNYLVEDIPANIETLESKFSEGTYSLLHFSGHGVTANNKIAMMLEDNEEFTPEYINGKLSNVGIRQPFVFFNACQIGRPVMGITGIGGWASRFIEVGASVFIGAYWNVLDERAHVFAAALYKELLQGATIGKAVQTARLATNNNGDPAWLAYTVYADPNAVLKAV</sequence>
<dbReference type="EMBL" id="RIAR02000001">
    <property type="protein sequence ID" value="NSL85776.1"/>
    <property type="molecule type" value="Genomic_DNA"/>
</dbReference>
<gene>
    <name evidence="1" type="ORF">ECE50_002965</name>
</gene>
<dbReference type="InterPro" id="IPR024983">
    <property type="entry name" value="CHAT_dom"/>
</dbReference>
<comment type="caution">
    <text evidence="1">The sequence shown here is derived from an EMBL/GenBank/DDBJ whole genome shotgun (WGS) entry which is preliminary data.</text>
</comment>
<name>A0A3S1BIQ3_9BACT</name>
<keyword evidence="2" id="KW-1185">Reference proteome</keyword>
<protein>
    <submittedName>
        <fullName evidence="1">CHAT domain-containing protein</fullName>
    </submittedName>
</protein>
<dbReference type="Proteomes" id="UP000281028">
    <property type="component" value="Unassembled WGS sequence"/>
</dbReference>
<dbReference type="AlphaFoldDB" id="A0A3S1BIQ3"/>
<reference evidence="1" key="1">
    <citation type="submission" date="2020-05" db="EMBL/GenBank/DDBJ databases">
        <title>Chitinophaga laudate sp. nov., isolated from a tropical peat swamp.</title>
        <authorList>
            <person name="Goh C.B.S."/>
            <person name="Lee M.S."/>
            <person name="Parimannan S."/>
            <person name="Pasbakhsh P."/>
            <person name="Yule C.M."/>
            <person name="Rajandas H."/>
            <person name="Loke S."/>
            <person name="Croft L."/>
            <person name="Tan J.B.L."/>
        </authorList>
    </citation>
    <scope>NUCLEOTIDE SEQUENCE</scope>
    <source>
        <strain evidence="1">Mgbs1</strain>
    </source>
</reference>
<dbReference type="Pfam" id="PF12770">
    <property type="entry name" value="CHAT"/>
    <property type="match status" value="1"/>
</dbReference>
<proteinExistence type="predicted"/>
<dbReference type="OrthoDB" id="8773014at2"/>
<dbReference type="Gene3D" id="3.40.50.1460">
    <property type="match status" value="1"/>
</dbReference>
<evidence type="ECO:0000313" key="2">
    <source>
        <dbReference type="Proteomes" id="UP000281028"/>
    </source>
</evidence>
<organism evidence="1 2">
    <name type="scientific">Chitinophaga solisilvae</name>
    <dbReference type="NCBI Taxonomy" id="1233460"/>
    <lineage>
        <taxon>Bacteria</taxon>
        <taxon>Pseudomonadati</taxon>
        <taxon>Bacteroidota</taxon>
        <taxon>Chitinophagia</taxon>
        <taxon>Chitinophagales</taxon>
        <taxon>Chitinophagaceae</taxon>
        <taxon>Chitinophaga</taxon>
    </lineage>
</organism>